<dbReference type="STRING" id="2903.R1BVF2"/>
<evidence type="ECO:0000259" key="3">
    <source>
        <dbReference type="Pfam" id="PF20434"/>
    </source>
</evidence>
<keyword evidence="5" id="KW-1185">Reference proteome</keyword>
<dbReference type="EnsemblProtists" id="EOD14148">
    <property type="protein sequence ID" value="EOD14148"/>
    <property type="gene ID" value="EMIHUDRAFT_436998"/>
</dbReference>
<name>A0A0D3ISB3_EMIH1</name>
<dbReference type="Pfam" id="PF20434">
    <property type="entry name" value="BD-FAE"/>
    <property type="match status" value="1"/>
</dbReference>
<sequence length="243" mass="26021">MRAAPSRNALPLLLCAALSSAAAPSRNALPLLLCAALSSAAATSNDTATAERISRAARVATQEGSTAAATMAQSGATAVLKSTGHNGTQVLHPIKKLVQRITAFYRTDVNASNETWQNHLDLYVPLPRLKRADGTVPLVVFFHGGAFQHGGRVWMPSWLWAWRKRGFAIASVDYRFEAYPAPVDDVRAAVRWLAGNAARYGIDTRRISVIGSSSGGYLAAMLLTAAERRLLRSIVLLKAPCAL</sequence>
<accession>A0A0D3ISB3</accession>
<protein>
    <recommendedName>
        <fullName evidence="3">BD-FAE-like domain-containing protein</fullName>
    </recommendedName>
</protein>
<feature type="domain" description="BD-FAE-like" evidence="3">
    <location>
        <begin position="120"/>
        <end position="227"/>
    </location>
</feature>
<dbReference type="InterPro" id="IPR050300">
    <property type="entry name" value="GDXG_lipolytic_enzyme"/>
</dbReference>
<dbReference type="RefSeq" id="XP_005766577.1">
    <property type="nucleotide sequence ID" value="XM_005766520.1"/>
</dbReference>
<dbReference type="Proteomes" id="UP000013827">
    <property type="component" value="Unassembled WGS sequence"/>
</dbReference>
<dbReference type="Gene3D" id="3.40.50.1820">
    <property type="entry name" value="alpha/beta hydrolase"/>
    <property type="match status" value="1"/>
</dbReference>
<evidence type="ECO:0000313" key="5">
    <source>
        <dbReference type="Proteomes" id="UP000013827"/>
    </source>
</evidence>
<dbReference type="GO" id="GO:0016787">
    <property type="term" value="F:hydrolase activity"/>
    <property type="evidence" value="ECO:0007669"/>
    <property type="project" value="UniProtKB-KW"/>
</dbReference>
<feature type="signal peptide" evidence="2">
    <location>
        <begin position="1"/>
        <end position="28"/>
    </location>
</feature>
<dbReference type="KEGG" id="ehx:EMIHUDRAFT_436998"/>
<dbReference type="HOGENOM" id="CLU_1145140_0_0_1"/>
<reference evidence="4" key="2">
    <citation type="submission" date="2024-10" db="UniProtKB">
        <authorList>
            <consortium name="EnsemblProtists"/>
        </authorList>
    </citation>
    <scope>IDENTIFICATION</scope>
</reference>
<keyword evidence="2" id="KW-0732">Signal</keyword>
<feature type="chain" id="PRO_5044187881" description="BD-FAE-like domain-containing protein" evidence="2">
    <location>
        <begin position="29"/>
        <end position="243"/>
    </location>
</feature>
<dbReference type="AlphaFoldDB" id="A0A0D3ISB3"/>
<organism evidence="4 5">
    <name type="scientific">Emiliania huxleyi (strain CCMP1516)</name>
    <dbReference type="NCBI Taxonomy" id="280463"/>
    <lineage>
        <taxon>Eukaryota</taxon>
        <taxon>Haptista</taxon>
        <taxon>Haptophyta</taxon>
        <taxon>Prymnesiophyceae</taxon>
        <taxon>Isochrysidales</taxon>
        <taxon>Noelaerhabdaceae</taxon>
        <taxon>Emiliania</taxon>
    </lineage>
</organism>
<dbReference type="PaxDb" id="2903-EOD14148"/>
<dbReference type="SUPFAM" id="SSF53474">
    <property type="entry name" value="alpha/beta-Hydrolases"/>
    <property type="match status" value="1"/>
</dbReference>
<dbReference type="InterPro" id="IPR029058">
    <property type="entry name" value="AB_hydrolase_fold"/>
</dbReference>
<proteinExistence type="predicted"/>
<reference evidence="5" key="1">
    <citation type="journal article" date="2013" name="Nature">
        <title>Pan genome of the phytoplankton Emiliania underpins its global distribution.</title>
        <authorList>
            <person name="Read B.A."/>
            <person name="Kegel J."/>
            <person name="Klute M.J."/>
            <person name="Kuo A."/>
            <person name="Lefebvre S.C."/>
            <person name="Maumus F."/>
            <person name="Mayer C."/>
            <person name="Miller J."/>
            <person name="Monier A."/>
            <person name="Salamov A."/>
            <person name="Young J."/>
            <person name="Aguilar M."/>
            <person name="Claverie J.M."/>
            <person name="Frickenhaus S."/>
            <person name="Gonzalez K."/>
            <person name="Herman E.K."/>
            <person name="Lin Y.C."/>
            <person name="Napier J."/>
            <person name="Ogata H."/>
            <person name="Sarno A.F."/>
            <person name="Shmutz J."/>
            <person name="Schroeder D."/>
            <person name="de Vargas C."/>
            <person name="Verret F."/>
            <person name="von Dassow P."/>
            <person name="Valentin K."/>
            <person name="Van de Peer Y."/>
            <person name="Wheeler G."/>
            <person name="Dacks J.B."/>
            <person name="Delwiche C.F."/>
            <person name="Dyhrman S.T."/>
            <person name="Glockner G."/>
            <person name="John U."/>
            <person name="Richards T."/>
            <person name="Worden A.Z."/>
            <person name="Zhang X."/>
            <person name="Grigoriev I.V."/>
            <person name="Allen A.E."/>
            <person name="Bidle K."/>
            <person name="Borodovsky M."/>
            <person name="Bowler C."/>
            <person name="Brownlee C."/>
            <person name="Cock J.M."/>
            <person name="Elias M."/>
            <person name="Gladyshev V.N."/>
            <person name="Groth M."/>
            <person name="Guda C."/>
            <person name="Hadaegh A."/>
            <person name="Iglesias-Rodriguez M.D."/>
            <person name="Jenkins J."/>
            <person name="Jones B.M."/>
            <person name="Lawson T."/>
            <person name="Leese F."/>
            <person name="Lindquist E."/>
            <person name="Lobanov A."/>
            <person name="Lomsadze A."/>
            <person name="Malik S.B."/>
            <person name="Marsh M.E."/>
            <person name="Mackinder L."/>
            <person name="Mock T."/>
            <person name="Mueller-Roeber B."/>
            <person name="Pagarete A."/>
            <person name="Parker M."/>
            <person name="Probert I."/>
            <person name="Quesneville H."/>
            <person name="Raines C."/>
            <person name="Rensing S.A."/>
            <person name="Riano-Pachon D.M."/>
            <person name="Richier S."/>
            <person name="Rokitta S."/>
            <person name="Shiraiwa Y."/>
            <person name="Soanes D.M."/>
            <person name="van der Giezen M."/>
            <person name="Wahlund T.M."/>
            <person name="Williams B."/>
            <person name="Wilson W."/>
            <person name="Wolfe G."/>
            <person name="Wurch L.L."/>
        </authorList>
    </citation>
    <scope>NUCLEOTIDE SEQUENCE</scope>
</reference>
<dbReference type="GeneID" id="17260224"/>
<dbReference type="PANTHER" id="PTHR48081">
    <property type="entry name" value="AB HYDROLASE SUPERFAMILY PROTEIN C4A8.06C"/>
    <property type="match status" value="1"/>
</dbReference>
<dbReference type="InterPro" id="IPR049492">
    <property type="entry name" value="BD-FAE-like_dom"/>
</dbReference>
<evidence type="ECO:0000256" key="2">
    <source>
        <dbReference type="SAM" id="SignalP"/>
    </source>
</evidence>
<evidence type="ECO:0000256" key="1">
    <source>
        <dbReference type="ARBA" id="ARBA00022801"/>
    </source>
</evidence>
<evidence type="ECO:0000313" key="4">
    <source>
        <dbReference type="EnsemblProtists" id="EOD14148"/>
    </source>
</evidence>
<keyword evidence="1" id="KW-0378">Hydrolase</keyword>